<dbReference type="InterPro" id="IPR026444">
    <property type="entry name" value="Secre_tail"/>
</dbReference>
<keyword evidence="2" id="KW-1185">Reference proteome</keyword>
<accession>A0A927B5U7</accession>
<reference evidence="1" key="1">
    <citation type="submission" date="2020-09" db="EMBL/GenBank/DDBJ databases">
        <authorList>
            <person name="Kim M.K."/>
        </authorList>
    </citation>
    <scope>NUCLEOTIDE SEQUENCE</scope>
    <source>
        <strain evidence="1">BT704</strain>
    </source>
</reference>
<proteinExistence type="predicted"/>
<comment type="caution">
    <text evidence="1">The sequence shown here is derived from an EMBL/GenBank/DDBJ whole genome shotgun (WGS) entry which is preliminary data.</text>
</comment>
<dbReference type="AlphaFoldDB" id="A0A927B5U7"/>
<evidence type="ECO:0000313" key="1">
    <source>
        <dbReference type="EMBL" id="MBD2756201.1"/>
    </source>
</evidence>
<protein>
    <submittedName>
        <fullName evidence="1">T9SS type A sorting domain-containing protein</fullName>
    </submittedName>
</protein>
<gene>
    <name evidence="1" type="ORF">IC230_25110</name>
</gene>
<dbReference type="Proteomes" id="UP000653797">
    <property type="component" value="Unassembled WGS sequence"/>
</dbReference>
<evidence type="ECO:0000313" key="2">
    <source>
        <dbReference type="Proteomes" id="UP000653797"/>
    </source>
</evidence>
<name>A0A927B5U7_9BACT</name>
<sequence length="315" mass="34502">MFYVGSGFSSGPTNPNNGDTYARLGIALSPAGSGQFQVRTVPSGGGGTTSASFSGRQTITFAMNNSGATLNYVSPTGSMETLPDDTYDIWIGTIKFANDQSVLTPGQTINNFKFRINDGVGVMQIGDIRIRDINGVLPVTLLSFTAKPEGDRVQLAWSTTMERNADRFVIERSADLSEYVEVGEVIAKGTTDERQNYGLTDLNPQPGVNYYRLKQIDLDGTVHEYKPISAILKADEPVVTLFPNPANPDRIHLRLWNADSAVIQLFDAMGQPVNLRLERQPGSADLLFNHPLTPGIYWINVQMNGQKQTIKVLIR</sequence>
<organism evidence="1 2">
    <name type="scientific">Spirosoma validum</name>
    <dbReference type="NCBI Taxonomy" id="2771355"/>
    <lineage>
        <taxon>Bacteria</taxon>
        <taxon>Pseudomonadati</taxon>
        <taxon>Bacteroidota</taxon>
        <taxon>Cytophagia</taxon>
        <taxon>Cytophagales</taxon>
        <taxon>Cytophagaceae</taxon>
        <taxon>Spirosoma</taxon>
    </lineage>
</organism>
<dbReference type="NCBIfam" id="TIGR04183">
    <property type="entry name" value="Por_Secre_tail"/>
    <property type="match status" value="1"/>
</dbReference>
<dbReference type="EMBL" id="JACXAA010000011">
    <property type="protein sequence ID" value="MBD2756201.1"/>
    <property type="molecule type" value="Genomic_DNA"/>
</dbReference>